<reference evidence="3 4" key="1">
    <citation type="submission" date="2018-05" db="EMBL/GenBank/DDBJ databases">
        <title>Chitinophaga sp. K3CV102501T nov., isolated from isolated from a monsoon evergreen broad-leaved forest soil.</title>
        <authorList>
            <person name="Lv Y."/>
        </authorList>
    </citation>
    <scope>NUCLEOTIDE SEQUENCE [LARGE SCALE GENOMIC DNA]</scope>
    <source>
        <strain evidence="3 4">GDMCC 1.1325</strain>
    </source>
</reference>
<dbReference type="Proteomes" id="UP000253410">
    <property type="component" value="Unassembled WGS sequence"/>
</dbReference>
<feature type="transmembrane region" description="Helical" evidence="1">
    <location>
        <begin position="250"/>
        <end position="268"/>
    </location>
</feature>
<keyword evidence="1" id="KW-0812">Transmembrane</keyword>
<keyword evidence="1" id="KW-1133">Transmembrane helix</keyword>
<evidence type="ECO:0000256" key="1">
    <source>
        <dbReference type="SAM" id="Phobius"/>
    </source>
</evidence>
<feature type="transmembrane region" description="Helical" evidence="1">
    <location>
        <begin position="280"/>
        <end position="299"/>
    </location>
</feature>
<feature type="transmembrane region" description="Helical" evidence="1">
    <location>
        <begin position="346"/>
        <end position="369"/>
    </location>
</feature>
<dbReference type="InterPro" id="IPR007349">
    <property type="entry name" value="DUF418"/>
</dbReference>
<feature type="transmembrane region" description="Helical" evidence="1">
    <location>
        <begin position="152"/>
        <end position="175"/>
    </location>
</feature>
<organism evidence="3 4">
    <name type="scientific">Chitinophaga flava</name>
    <dbReference type="NCBI Taxonomy" id="2259036"/>
    <lineage>
        <taxon>Bacteria</taxon>
        <taxon>Pseudomonadati</taxon>
        <taxon>Bacteroidota</taxon>
        <taxon>Chitinophagia</taxon>
        <taxon>Chitinophagales</taxon>
        <taxon>Chitinophagaceae</taxon>
        <taxon>Chitinophaga</taxon>
    </lineage>
</organism>
<sequence length="398" mass="44815">MFFMQLSVPVIPAQAGRIDSLDAIRGVALGGVLLVNMGLFSFPALYLDPLQYWSGNWNKGVALFISFIGEGKFVSMFSFLFGLGFTLFLRSAEKKGLPPVTLFLRRLLVLLGIGMIHAHFIWFGDVLCFYSVFGAILLLFRNKSPESLLKWALGLLVIPVVLFVLAGTIIGPVFFEDVSNAKVGYTALDIYRSGSFRQLWAQNGIDLLTTRIGYLMEGPVIFAMFLLGAYSGKRQLFRHPDVHMTFFRQVQLWGAVIGWPVAVATLLYTPPGPGDAMFNYLQVASTYIAGPAIGIFYIATLTRLLQSPRWQEWMRPFQAAGKMAATNYLMQSVCCVSIYYSFGGGLYGYAGPATIFLIWLLLFSIQLVISSWWMSHFRFGPVEWIWRRLTYGKWYTEK</sequence>
<feature type="transmembrane region" description="Helical" evidence="1">
    <location>
        <begin position="27"/>
        <end position="46"/>
    </location>
</feature>
<proteinExistence type="predicted"/>
<comment type="caution">
    <text evidence="3">The sequence shown here is derived from an EMBL/GenBank/DDBJ whole genome shotgun (WGS) entry which is preliminary data.</text>
</comment>
<feature type="transmembrane region" description="Helical" evidence="1">
    <location>
        <begin position="212"/>
        <end position="230"/>
    </location>
</feature>
<dbReference type="EMBL" id="QFFJ01000002">
    <property type="protein sequence ID" value="RBL89324.1"/>
    <property type="molecule type" value="Genomic_DNA"/>
</dbReference>
<accession>A0A365XUE9</accession>
<dbReference type="Pfam" id="PF04235">
    <property type="entry name" value="DUF418"/>
    <property type="match status" value="1"/>
</dbReference>
<feature type="transmembrane region" description="Helical" evidence="1">
    <location>
        <begin position="320"/>
        <end position="340"/>
    </location>
</feature>
<dbReference type="PANTHER" id="PTHR30590:SF2">
    <property type="entry name" value="INNER MEMBRANE PROTEIN"/>
    <property type="match status" value="1"/>
</dbReference>
<feature type="transmembrane region" description="Helical" evidence="1">
    <location>
        <begin position="61"/>
        <end position="89"/>
    </location>
</feature>
<dbReference type="AlphaFoldDB" id="A0A365XUE9"/>
<feature type="transmembrane region" description="Helical" evidence="1">
    <location>
        <begin position="120"/>
        <end position="140"/>
    </location>
</feature>
<gene>
    <name evidence="3" type="ORF">DF182_22645</name>
</gene>
<dbReference type="PANTHER" id="PTHR30590">
    <property type="entry name" value="INNER MEMBRANE PROTEIN"/>
    <property type="match status" value="1"/>
</dbReference>
<feature type="domain" description="DUF418" evidence="2">
    <location>
        <begin position="232"/>
        <end position="393"/>
    </location>
</feature>
<evidence type="ECO:0000313" key="4">
    <source>
        <dbReference type="Proteomes" id="UP000253410"/>
    </source>
</evidence>
<keyword evidence="4" id="KW-1185">Reference proteome</keyword>
<dbReference type="OrthoDB" id="9807744at2"/>
<evidence type="ECO:0000313" key="3">
    <source>
        <dbReference type="EMBL" id="RBL89324.1"/>
    </source>
</evidence>
<protein>
    <recommendedName>
        <fullName evidence="2">DUF418 domain-containing protein</fullName>
    </recommendedName>
</protein>
<keyword evidence="1" id="KW-0472">Membrane</keyword>
<dbReference type="InterPro" id="IPR052529">
    <property type="entry name" value="Bact_Transport_Assoc"/>
</dbReference>
<name>A0A365XUE9_9BACT</name>
<evidence type="ECO:0000259" key="2">
    <source>
        <dbReference type="Pfam" id="PF04235"/>
    </source>
</evidence>